<feature type="domain" description="PRD" evidence="4">
    <location>
        <begin position="297"/>
        <end position="403"/>
    </location>
</feature>
<reference evidence="5" key="1">
    <citation type="submission" date="2019-11" db="EMBL/GenBank/DDBJ databases">
        <authorList>
            <person name="Feng L."/>
        </authorList>
    </citation>
    <scope>NUCLEOTIDE SEQUENCE</scope>
    <source>
        <strain evidence="5">BhanseniiLFYP23</strain>
    </source>
</reference>
<dbReference type="InterPro" id="IPR016152">
    <property type="entry name" value="PTrfase/Anion_transptr"/>
</dbReference>
<dbReference type="InterPro" id="IPR013196">
    <property type="entry name" value="HTH_11"/>
</dbReference>
<dbReference type="PANTHER" id="PTHR30185:SF18">
    <property type="entry name" value="TRANSCRIPTIONAL REGULATOR MTLR"/>
    <property type="match status" value="1"/>
</dbReference>
<dbReference type="GO" id="GO:0006355">
    <property type="term" value="P:regulation of DNA-templated transcription"/>
    <property type="evidence" value="ECO:0007669"/>
    <property type="project" value="InterPro"/>
</dbReference>
<keyword evidence="3" id="KW-0804">Transcription</keyword>
<dbReference type="Gene3D" id="1.10.10.10">
    <property type="entry name" value="Winged helix-like DNA-binding domain superfamily/Winged helix DNA-binding domain"/>
    <property type="match status" value="1"/>
</dbReference>
<protein>
    <submittedName>
        <fullName evidence="5">Putative licABCH operon regulator</fullName>
    </submittedName>
</protein>
<dbReference type="EMBL" id="CACRSY010000004">
    <property type="protein sequence ID" value="VYS74484.1"/>
    <property type="molecule type" value="Genomic_DNA"/>
</dbReference>
<dbReference type="SUPFAM" id="SSF55804">
    <property type="entry name" value="Phoshotransferase/anion transport protein"/>
    <property type="match status" value="1"/>
</dbReference>
<proteinExistence type="predicted"/>
<dbReference type="SUPFAM" id="SSF63520">
    <property type="entry name" value="PTS-regulatory domain, PRD"/>
    <property type="match status" value="1"/>
</dbReference>
<dbReference type="InterPro" id="IPR036388">
    <property type="entry name" value="WH-like_DNA-bd_sf"/>
</dbReference>
<dbReference type="PANTHER" id="PTHR30185">
    <property type="entry name" value="CRYPTIC BETA-GLUCOSIDE BGL OPERON ANTITERMINATOR"/>
    <property type="match status" value="1"/>
</dbReference>
<keyword evidence="1" id="KW-0677">Repeat</keyword>
<gene>
    <name evidence="5" type="primary">licR</name>
    <name evidence="5" type="ORF">BHLFYP23_01375</name>
</gene>
<evidence type="ECO:0000259" key="4">
    <source>
        <dbReference type="PROSITE" id="PS51372"/>
    </source>
</evidence>
<dbReference type="AlphaFoldDB" id="A0A6N2R139"/>
<accession>A0A6N2R139</accession>
<evidence type="ECO:0000256" key="1">
    <source>
        <dbReference type="ARBA" id="ARBA00022737"/>
    </source>
</evidence>
<dbReference type="SUPFAM" id="SSF46785">
    <property type="entry name" value="Winged helix' DNA-binding domain"/>
    <property type="match status" value="1"/>
</dbReference>
<evidence type="ECO:0000256" key="3">
    <source>
        <dbReference type="ARBA" id="ARBA00023163"/>
    </source>
</evidence>
<dbReference type="InterPro" id="IPR036390">
    <property type="entry name" value="WH_DNA-bd_sf"/>
</dbReference>
<evidence type="ECO:0000256" key="2">
    <source>
        <dbReference type="ARBA" id="ARBA00023015"/>
    </source>
</evidence>
<dbReference type="RefSeq" id="WP_156341735.1">
    <property type="nucleotide sequence ID" value="NZ_CACRSY010000004.1"/>
</dbReference>
<dbReference type="InterPro" id="IPR050661">
    <property type="entry name" value="BglG_antiterminators"/>
</dbReference>
<dbReference type="Pfam" id="PF08279">
    <property type="entry name" value="HTH_11"/>
    <property type="match status" value="1"/>
</dbReference>
<keyword evidence="2" id="KW-0805">Transcription regulation</keyword>
<dbReference type="Gene3D" id="3.40.930.10">
    <property type="entry name" value="Mannitol-specific EII, Chain A"/>
    <property type="match status" value="1"/>
</dbReference>
<dbReference type="PROSITE" id="PS51372">
    <property type="entry name" value="PRD_2"/>
    <property type="match status" value="1"/>
</dbReference>
<dbReference type="InterPro" id="IPR036634">
    <property type="entry name" value="PRD_sf"/>
</dbReference>
<dbReference type="InterPro" id="IPR011608">
    <property type="entry name" value="PRD"/>
</dbReference>
<name>A0A6N2R139_BLAHA</name>
<organism evidence="5">
    <name type="scientific">Blautia hansenii</name>
    <name type="common">Ruminococcus hansenii</name>
    <dbReference type="NCBI Taxonomy" id="1322"/>
    <lineage>
        <taxon>Bacteria</taxon>
        <taxon>Bacillati</taxon>
        <taxon>Bacillota</taxon>
        <taxon>Clostridia</taxon>
        <taxon>Lachnospirales</taxon>
        <taxon>Lachnospiraceae</taxon>
        <taxon>Blautia</taxon>
    </lineage>
</organism>
<sequence>MDNYNLTLRQRKLLHYLQQQKTYTTGEELGRNLHVSARTIRNDVNEINQLIKNSGVCIGSKRSWGYLLVFDSEENLKKLSQSNNSFLSRDERVRHIAFRLCLSDMPINLYDLEEEMFISRTTLEHDLQELRRKYILPEPHIGFFRYKNNISFENNERKRRMIINRLFTDNWNYNARGNAFYQYQYLDERIVNMVMREVNYYMDEYHIIMEDINMVILNLMISIAYYRIVSGHELSSPCNFECPDKEVISATNALLNSLEEKLNCSFSYIERKEIYIHIYYSRLIDAKLLNFQTVEKYFNQTLIHLANLYIQTIKDIYEIDFSKDEDFYITLIQYLRYLSFPLHNLNKVPTNTDVARSKFLIEFEIAFRFQPLALDYYGNYLNYEELIYLAFCISGALAYKSRTSPKLKTIVMCQLNLYSSWNLKHQILNKFSDYIDLYELLPVYYKDNYDFSDVDLIITTANKNITSFPNCTTLLISPFFTLQDQSIISAYIAQTQINDLYKGNLPSVSKLLEDAFWHESIDEEEYFPLIEMLANDFIDRGYVQQDYLRDVLMRESILSFAFQPSIVLMYSLSPSTETHLSIATLNHRIKRNSYKIRTVIMACFKPEDVTLVFRLINELYYGNFNPQDARFLKTKEELLDFFSGYIA</sequence>
<evidence type="ECO:0000313" key="5">
    <source>
        <dbReference type="EMBL" id="VYS74484.1"/>
    </source>
</evidence>